<sequence length="170" mass="18987">MMASYQRDNRGRLLQALLLLVVMLGFAACKDDSVDQKVKDDKKIQEYFVSHNIDTATVVKTNSGLYYQKLEEGTGSRIFPGDVVLVDYKGMLLNDTEFDSSYERGEPYQVTVGISSVIAGWHEGLQLMRVGEKARLFIPSHLGYGRNPQGVAIPANSPLVFEVHVVEMQD</sequence>
<name>A0A501W861_9BACT</name>
<feature type="domain" description="PPIase FKBP-type" evidence="7">
    <location>
        <begin position="81"/>
        <end position="169"/>
    </location>
</feature>
<keyword evidence="9" id="KW-1185">Reference proteome</keyword>
<reference evidence="8 9" key="1">
    <citation type="submission" date="2019-06" db="EMBL/GenBank/DDBJ databases">
        <title>A novel bacterium of genus Pontibacter, isolated from marine sediment.</title>
        <authorList>
            <person name="Huang H."/>
            <person name="Mo K."/>
            <person name="Hu Y."/>
        </authorList>
    </citation>
    <scope>NUCLEOTIDE SEQUENCE [LARGE SCALE GENOMIC DNA]</scope>
    <source>
        <strain evidence="8 9">HB172049</strain>
    </source>
</reference>
<keyword evidence="4 5" id="KW-0413">Isomerase</keyword>
<dbReference type="Pfam" id="PF00254">
    <property type="entry name" value="FKBP_C"/>
    <property type="match status" value="1"/>
</dbReference>
<dbReference type="PROSITE" id="PS51257">
    <property type="entry name" value="PROKAR_LIPOPROTEIN"/>
    <property type="match status" value="1"/>
</dbReference>
<evidence type="ECO:0000256" key="6">
    <source>
        <dbReference type="RuleBase" id="RU003915"/>
    </source>
</evidence>
<dbReference type="FunFam" id="3.10.50.40:FF:000006">
    <property type="entry name" value="Peptidyl-prolyl cis-trans isomerase"/>
    <property type="match status" value="1"/>
</dbReference>
<gene>
    <name evidence="8" type="ORF">FJM65_07815</name>
</gene>
<dbReference type="AlphaFoldDB" id="A0A501W861"/>
<comment type="caution">
    <text evidence="8">The sequence shown here is derived from an EMBL/GenBank/DDBJ whole genome shotgun (WGS) entry which is preliminary data.</text>
</comment>
<dbReference type="RefSeq" id="WP_140620937.1">
    <property type="nucleotide sequence ID" value="NZ_VFRQ01000003.1"/>
</dbReference>
<dbReference type="Gene3D" id="3.10.50.40">
    <property type="match status" value="1"/>
</dbReference>
<evidence type="ECO:0000256" key="4">
    <source>
        <dbReference type="ARBA" id="ARBA00023235"/>
    </source>
</evidence>
<dbReference type="PROSITE" id="PS50059">
    <property type="entry name" value="FKBP_PPIASE"/>
    <property type="match status" value="1"/>
</dbReference>
<evidence type="ECO:0000256" key="5">
    <source>
        <dbReference type="PROSITE-ProRule" id="PRU00277"/>
    </source>
</evidence>
<evidence type="ECO:0000256" key="1">
    <source>
        <dbReference type="ARBA" id="ARBA00000971"/>
    </source>
</evidence>
<dbReference type="SUPFAM" id="SSF54534">
    <property type="entry name" value="FKBP-like"/>
    <property type="match status" value="1"/>
</dbReference>
<dbReference type="EC" id="5.2.1.8" evidence="6"/>
<dbReference type="InterPro" id="IPR001179">
    <property type="entry name" value="PPIase_FKBP_dom"/>
</dbReference>
<keyword evidence="3 5" id="KW-0697">Rotamase</keyword>
<evidence type="ECO:0000259" key="7">
    <source>
        <dbReference type="PROSITE" id="PS50059"/>
    </source>
</evidence>
<organism evidence="8 9">
    <name type="scientific">Pontibacter mangrovi</name>
    <dbReference type="NCBI Taxonomy" id="2589816"/>
    <lineage>
        <taxon>Bacteria</taxon>
        <taxon>Pseudomonadati</taxon>
        <taxon>Bacteroidota</taxon>
        <taxon>Cytophagia</taxon>
        <taxon>Cytophagales</taxon>
        <taxon>Hymenobacteraceae</taxon>
        <taxon>Pontibacter</taxon>
    </lineage>
</organism>
<dbReference type="PANTHER" id="PTHR43811">
    <property type="entry name" value="FKBP-TYPE PEPTIDYL-PROLYL CIS-TRANS ISOMERASE FKPA"/>
    <property type="match status" value="1"/>
</dbReference>
<evidence type="ECO:0000256" key="2">
    <source>
        <dbReference type="ARBA" id="ARBA00006577"/>
    </source>
</evidence>
<dbReference type="EMBL" id="VFRQ01000003">
    <property type="protein sequence ID" value="TPE44912.1"/>
    <property type="molecule type" value="Genomic_DNA"/>
</dbReference>
<dbReference type="GO" id="GO:0003755">
    <property type="term" value="F:peptidyl-prolyl cis-trans isomerase activity"/>
    <property type="evidence" value="ECO:0007669"/>
    <property type="project" value="UniProtKB-UniRule"/>
</dbReference>
<proteinExistence type="inferred from homology"/>
<comment type="similarity">
    <text evidence="2 6">Belongs to the FKBP-type PPIase family.</text>
</comment>
<comment type="catalytic activity">
    <reaction evidence="1 5 6">
        <text>[protein]-peptidylproline (omega=180) = [protein]-peptidylproline (omega=0)</text>
        <dbReference type="Rhea" id="RHEA:16237"/>
        <dbReference type="Rhea" id="RHEA-COMP:10747"/>
        <dbReference type="Rhea" id="RHEA-COMP:10748"/>
        <dbReference type="ChEBI" id="CHEBI:83833"/>
        <dbReference type="ChEBI" id="CHEBI:83834"/>
        <dbReference type="EC" id="5.2.1.8"/>
    </reaction>
</comment>
<dbReference type="PANTHER" id="PTHR43811:SF19">
    <property type="entry name" value="39 KDA FK506-BINDING NUCLEAR PROTEIN"/>
    <property type="match status" value="1"/>
</dbReference>
<accession>A0A501W861</accession>
<dbReference type="OrthoDB" id="9814548at2"/>
<evidence type="ECO:0000256" key="3">
    <source>
        <dbReference type="ARBA" id="ARBA00023110"/>
    </source>
</evidence>
<evidence type="ECO:0000313" key="8">
    <source>
        <dbReference type="EMBL" id="TPE44912.1"/>
    </source>
</evidence>
<protein>
    <recommendedName>
        <fullName evidence="6">Peptidyl-prolyl cis-trans isomerase</fullName>
        <ecNumber evidence="6">5.2.1.8</ecNumber>
    </recommendedName>
</protein>
<evidence type="ECO:0000313" key="9">
    <source>
        <dbReference type="Proteomes" id="UP000316727"/>
    </source>
</evidence>
<dbReference type="InterPro" id="IPR046357">
    <property type="entry name" value="PPIase_dom_sf"/>
</dbReference>
<dbReference type="Proteomes" id="UP000316727">
    <property type="component" value="Unassembled WGS sequence"/>
</dbReference>